<name>A0ABS0B405_9GAMM</name>
<sequence>MAAVGTAHAGEGYAVAANPALRVSITPASPAERGALIHQFVTKWGSYVEQIYGLDAGVWSQRLVPQFAHGDSANLRRAVRRDTFEGAMAELSGRGQQLTDDAAITMLAKASMVPLTVQTSNVMPMALGDAEGDLVYTPLQPCRIADTRNVAAGPIAANASRNFVAWGMQSYAAQGGSPTDCGLATASPAAVVVNLTTVTPQGAGYATVYPYGESRPNASSLNYKTGDIVGNSMIAKLAAGTPSFDFTLYSYAQADYVVDIVGYFDAPKATPLECTDISQVVNIAAGERGYAALTCPTGYTATGGGVRSPDNANQVLQASGPNQPDGNEWFSSVLNSGASAKDFTFSARCCRVPGR</sequence>
<protein>
    <submittedName>
        <fullName evidence="1">Uncharacterized protein</fullName>
    </submittedName>
</protein>
<dbReference type="Proteomes" id="UP001429984">
    <property type="component" value="Unassembled WGS sequence"/>
</dbReference>
<evidence type="ECO:0000313" key="2">
    <source>
        <dbReference type="Proteomes" id="UP001429984"/>
    </source>
</evidence>
<comment type="caution">
    <text evidence="1">The sequence shown here is derived from an EMBL/GenBank/DDBJ whole genome shotgun (WGS) entry which is preliminary data.</text>
</comment>
<keyword evidence="2" id="KW-1185">Reference proteome</keyword>
<organism evidence="1 2">
    <name type="scientific">Lysobacter niastensis</name>
    <dbReference type="NCBI Taxonomy" id="380629"/>
    <lineage>
        <taxon>Bacteria</taxon>
        <taxon>Pseudomonadati</taxon>
        <taxon>Pseudomonadota</taxon>
        <taxon>Gammaproteobacteria</taxon>
        <taxon>Lysobacterales</taxon>
        <taxon>Lysobacteraceae</taxon>
        <taxon>Lysobacter</taxon>
    </lineage>
</organism>
<dbReference type="EMBL" id="JADLZT010000002">
    <property type="protein sequence ID" value="MBF6023246.1"/>
    <property type="molecule type" value="Genomic_DNA"/>
</dbReference>
<accession>A0ABS0B405</accession>
<dbReference type="RefSeq" id="WP_194929839.1">
    <property type="nucleotide sequence ID" value="NZ_JADLZT010000002.1"/>
</dbReference>
<evidence type="ECO:0000313" key="1">
    <source>
        <dbReference type="EMBL" id="MBF6023246.1"/>
    </source>
</evidence>
<proteinExistence type="predicted"/>
<gene>
    <name evidence="1" type="ORF">IU514_04295</name>
</gene>
<reference evidence="1 2" key="1">
    <citation type="submission" date="2020-11" db="EMBL/GenBank/DDBJ databases">
        <title>Draft Genome Sequence and Secondary Metabolite Biosynthetic Potential of the Lysobacter niastensis Type strain DSM 18481.</title>
        <authorList>
            <person name="Turrini P."/>
            <person name="Artuso I."/>
            <person name="Tescari M."/>
            <person name="Lugli G.A."/>
            <person name="Frangipani E."/>
            <person name="Ventura M."/>
            <person name="Visca P."/>
        </authorList>
    </citation>
    <scope>NUCLEOTIDE SEQUENCE [LARGE SCALE GENOMIC DNA]</scope>
    <source>
        <strain evidence="1 2">DSM 18481</strain>
    </source>
</reference>